<name>A0AAD6SCP4_9AGAR</name>
<reference evidence="1" key="1">
    <citation type="submission" date="2023-03" db="EMBL/GenBank/DDBJ databases">
        <title>Massive genome expansion in bonnet fungi (Mycena s.s.) driven by repeated elements and novel gene families across ecological guilds.</title>
        <authorList>
            <consortium name="Lawrence Berkeley National Laboratory"/>
            <person name="Harder C.B."/>
            <person name="Miyauchi S."/>
            <person name="Viragh M."/>
            <person name="Kuo A."/>
            <person name="Thoen E."/>
            <person name="Andreopoulos B."/>
            <person name="Lu D."/>
            <person name="Skrede I."/>
            <person name="Drula E."/>
            <person name="Henrissat B."/>
            <person name="Morin E."/>
            <person name="Kohler A."/>
            <person name="Barry K."/>
            <person name="LaButti K."/>
            <person name="Morin E."/>
            <person name="Salamov A."/>
            <person name="Lipzen A."/>
            <person name="Mereny Z."/>
            <person name="Hegedus B."/>
            <person name="Baldrian P."/>
            <person name="Stursova M."/>
            <person name="Weitz H."/>
            <person name="Taylor A."/>
            <person name="Grigoriev I.V."/>
            <person name="Nagy L.G."/>
            <person name="Martin F."/>
            <person name="Kauserud H."/>
        </authorList>
    </citation>
    <scope>NUCLEOTIDE SEQUENCE</scope>
    <source>
        <strain evidence="1">CBHHK200</strain>
    </source>
</reference>
<evidence type="ECO:0008006" key="3">
    <source>
        <dbReference type="Google" id="ProtNLM"/>
    </source>
</evidence>
<keyword evidence="2" id="KW-1185">Reference proteome</keyword>
<dbReference type="AlphaFoldDB" id="A0AAD6SCP4"/>
<dbReference type="EMBL" id="JARJCM010000158">
    <property type="protein sequence ID" value="KAJ7025139.1"/>
    <property type="molecule type" value="Genomic_DNA"/>
</dbReference>
<dbReference type="Proteomes" id="UP001218188">
    <property type="component" value="Unassembled WGS sequence"/>
</dbReference>
<accession>A0AAD6SCP4</accession>
<evidence type="ECO:0000313" key="2">
    <source>
        <dbReference type="Proteomes" id="UP001218188"/>
    </source>
</evidence>
<evidence type="ECO:0000313" key="1">
    <source>
        <dbReference type="EMBL" id="KAJ7025139.1"/>
    </source>
</evidence>
<protein>
    <recommendedName>
        <fullName evidence="3">F-box domain-containing protein</fullName>
    </recommendedName>
</protein>
<gene>
    <name evidence="1" type="ORF">C8F04DRAFT_1010184</name>
</gene>
<comment type="caution">
    <text evidence="1">The sequence shown here is derived from an EMBL/GenBank/DDBJ whole genome shotgun (WGS) entry which is preliminary data.</text>
</comment>
<proteinExistence type="predicted"/>
<sequence>MAPPSLSFPSAPTPPPGLTRLVECNLAPSTLESNMVTAYTDEVEAQIALVDRATAFLSQRRADLEESLKTAQAIRSPMRRLPPEILGEIFTFAGLDAGFLTFDSAPWLLTRICRHWSAVCLATPKLWSTLVLNLDGPEPPGMVALTKLHLQRSANVPLSVQFSEEDGVKSSSPILEAIISYSDRWRIADLYLTLPLLNQITSIRGRLSSLTQFMVSADYAASDSVELDAEFWNILTIAPNLEFLRAHSWDMRTMRPTPFTVAWNRLTRLSTTFASNTEALSILRQLSDVVECKFAFTMTDTLQMDSPVIRLPHLRFLGLQIQDPQDAQVGRPGSMYSSMLDFLVTPCLQSLATDDTADESAVLGLIDRSDCATSLTTFRFQSTLLIDRDLLLRLIAKMTQLTSLDISDLPRSSPFIRTLASRWVGRRPHDRPSRLTVRITDRGYVPNRGMSELVKMRKDGLFLEIKRDSYFADIVLEPLEERPYS</sequence>
<organism evidence="1 2">
    <name type="scientific">Mycena alexandri</name>
    <dbReference type="NCBI Taxonomy" id="1745969"/>
    <lineage>
        <taxon>Eukaryota</taxon>
        <taxon>Fungi</taxon>
        <taxon>Dikarya</taxon>
        <taxon>Basidiomycota</taxon>
        <taxon>Agaricomycotina</taxon>
        <taxon>Agaricomycetes</taxon>
        <taxon>Agaricomycetidae</taxon>
        <taxon>Agaricales</taxon>
        <taxon>Marasmiineae</taxon>
        <taxon>Mycenaceae</taxon>
        <taxon>Mycena</taxon>
    </lineage>
</organism>